<feature type="region of interest" description="Disordered" evidence="1">
    <location>
        <begin position="24"/>
        <end position="45"/>
    </location>
</feature>
<accession>A0A8U0IGE2</accession>
<gene>
    <name evidence="2" type="ORF">M0R88_11385</name>
</gene>
<dbReference type="EMBL" id="CP096658">
    <property type="protein sequence ID" value="UPV99128.1"/>
    <property type="molecule type" value="Genomic_DNA"/>
</dbReference>
<organism evidence="2 3">
    <name type="scientific">Halorussus gelatinilyticus</name>
    <dbReference type="NCBI Taxonomy" id="2937524"/>
    <lineage>
        <taxon>Archaea</taxon>
        <taxon>Methanobacteriati</taxon>
        <taxon>Methanobacteriota</taxon>
        <taxon>Stenosarchaea group</taxon>
        <taxon>Halobacteria</taxon>
        <taxon>Halobacteriales</taxon>
        <taxon>Haladaptataceae</taxon>
        <taxon>Halorussus</taxon>
    </lineage>
</organism>
<proteinExistence type="predicted"/>
<dbReference type="KEGG" id="haxz:M0R88_11385"/>
<evidence type="ECO:0000313" key="2">
    <source>
        <dbReference type="EMBL" id="UPV99128.1"/>
    </source>
</evidence>
<dbReference type="RefSeq" id="WP_248653630.1">
    <property type="nucleotide sequence ID" value="NZ_CP096658.1"/>
</dbReference>
<dbReference type="Proteomes" id="UP000830434">
    <property type="component" value="Chromosome"/>
</dbReference>
<feature type="compositionally biased region" description="Low complexity" evidence="1">
    <location>
        <begin position="137"/>
        <end position="156"/>
    </location>
</feature>
<evidence type="ECO:0000256" key="1">
    <source>
        <dbReference type="SAM" id="MobiDB-lite"/>
    </source>
</evidence>
<protein>
    <submittedName>
        <fullName evidence="2">Uncharacterized protein</fullName>
    </submittedName>
</protein>
<keyword evidence="3" id="KW-1185">Reference proteome</keyword>
<reference evidence="2" key="1">
    <citation type="submission" date="2022-04" db="EMBL/GenBank/DDBJ databases">
        <title>Diverse halophilic archaea isolated from saline environments.</title>
        <authorList>
            <person name="Cui H.-L."/>
        </authorList>
    </citation>
    <scope>NUCLEOTIDE SEQUENCE</scope>
    <source>
        <strain evidence="2">XZYJT40</strain>
    </source>
</reference>
<feature type="compositionally biased region" description="Low complexity" evidence="1">
    <location>
        <begin position="24"/>
        <end position="42"/>
    </location>
</feature>
<name>A0A8U0IGE2_9EURY</name>
<dbReference type="GeneID" id="72190466"/>
<dbReference type="AlphaFoldDB" id="A0A8U0IGE2"/>
<sequence>MHRRELLGAVGAGAAGTAGLLGARARGAGQDTETTTSGTTTSDGGGFDGIASSADQSFATISVGTRTGVPNPENNRPHAIHVWNDSDSSRTIRLRLTRRGESGAALDRRVEFPADGYLTLRLLEPGNYALRVNPAGSAGDGATTGTSATTATATTAGGSGGATGETVEVPRSRFDCNDSWTDVRVAHDGTVQSVTVTTEEGCPPEVVGRTFTAFRGTCGSADDASVAFADESVEVSGSIRVPNPCYGARLADVSTPDADTLRVTVAATDPSGGVCVQCVGTVEYAADLRFRDSVPRTVEVVHRRDGQSAVVATATRGGTSGGETTTGKT</sequence>
<feature type="region of interest" description="Disordered" evidence="1">
    <location>
        <begin position="137"/>
        <end position="169"/>
    </location>
</feature>
<evidence type="ECO:0000313" key="3">
    <source>
        <dbReference type="Proteomes" id="UP000830434"/>
    </source>
</evidence>